<feature type="compositionally biased region" description="Acidic residues" evidence="1">
    <location>
        <begin position="30"/>
        <end position="43"/>
    </location>
</feature>
<accession>A0A5C6CMV3</accession>
<organism evidence="2 3">
    <name type="scientific">Novipirellula galeiformis</name>
    <dbReference type="NCBI Taxonomy" id="2528004"/>
    <lineage>
        <taxon>Bacteria</taxon>
        <taxon>Pseudomonadati</taxon>
        <taxon>Planctomycetota</taxon>
        <taxon>Planctomycetia</taxon>
        <taxon>Pirellulales</taxon>
        <taxon>Pirellulaceae</taxon>
        <taxon>Novipirellula</taxon>
    </lineage>
</organism>
<gene>
    <name evidence="2" type="ORF">Pla52o_23530</name>
</gene>
<feature type="region of interest" description="Disordered" evidence="1">
    <location>
        <begin position="1"/>
        <end position="43"/>
    </location>
</feature>
<evidence type="ECO:0000256" key="1">
    <source>
        <dbReference type="SAM" id="MobiDB-lite"/>
    </source>
</evidence>
<reference evidence="2 3" key="1">
    <citation type="submission" date="2019-02" db="EMBL/GenBank/DDBJ databases">
        <title>Deep-cultivation of Planctomycetes and their phenomic and genomic characterization uncovers novel biology.</title>
        <authorList>
            <person name="Wiegand S."/>
            <person name="Jogler M."/>
            <person name="Boedeker C."/>
            <person name="Pinto D."/>
            <person name="Vollmers J."/>
            <person name="Rivas-Marin E."/>
            <person name="Kohn T."/>
            <person name="Peeters S.H."/>
            <person name="Heuer A."/>
            <person name="Rast P."/>
            <person name="Oberbeckmann S."/>
            <person name="Bunk B."/>
            <person name="Jeske O."/>
            <person name="Meyerdierks A."/>
            <person name="Storesund J.E."/>
            <person name="Kallscheuer N."/>
            <person name="Luecker S."/>
            <person name="Lage O.M."/>
            <person name="Pohl T."/>
            <person name="Merkel B.J."/>
            <person name="Hornburger P."/>
            <person name="Mueller R.-W."/>
            <person name="Bruemmer F."/>
            <person name="Labrenz M."/>
            <person name="Spormann A.M."/>
            <person name="Op Den Camp H."/>
            <person name="Overmann J."/>
            <person name="Amann R."/>
            <person name="Jetten M.S.M."/>
            <person name="Mascher T."/>
            <person name="Medema M.H."/>
            <person name="Devos D.P."/>
            <person name="Kaster A.-K."/>
            <person name="Ovreas L."/>
            <person name="Rohde M."/>
            <person name="Galperin M.Y."/>
            <person name="Jogler C."/>
        </authorList>
    </citation>
    <scope>NUCLEOTIDE SEQUENCE [LARGE SCALE GENOMIC DNA]</scope>
    <source>
        <strain evidence="2 3">Pla52o</strain>
    </source>
</reference>
<evidence type="ECO:0000313" key="3">
    <source>
        <dbReference type="Proteomes" id="UP000316304"/>
    </source>
</evidence>
<keyword evidence="3" id="KW-1185">Reference proteome</keyword>
<sequence length="43" mass="5047">MEKKYKAQEKLNRRAQRKLDQENGVVPVVVEDEDSQEDSDIDI</sequence>
<dbReference type="AlphaFoldDB" id="A0A5C6CMV3"/>
<dbReference type="Proteomes" id="UP000316304">
    <property type="component" value="Unassembled WGS sequence"/>
</dbReference>
<evidence type="ECO:0000313" key="2">
    <source>
        <dbReference type="EMBL" id="TWU24426.1"/>
    </source>
</evidence>
<protein>
    <submittedName>
        <fullName evidence="2">Uncharacterized protein</fullName>
    </submittedName>
</protein>
<name>A0A5C6CMV3_9BACT</name>
<feature type="compositionally biased region" description="Basic and acidic residues" evidence="1">
    <location>
        <begin position="1"/>
        <end position="21"/>
    </location>
</feature>
<dbReference type="EMBL" id="SJPT01000003">
    <property type="protein sequence ID" value="TWU24426.1"/>
    <property type="molecule type" value="Genomic_DNA"/>
</dbReference>
<comment type="caution">
    <text evidence="2">The sequence shown here is derived from an EMBL/GenBank/DDBJ whole genome shotgun (WGS) entry which is preliminary data.</text>
</comment>
<dbReference type="RefSeq" id="WP_261343343.1">
    <property type="nucleotide sequence ID" value="NZ_SJPT01000003.1"/>
</dbReference>
<proteinExistence type="predicted"/>